<protein>
    <recommendedName>
        <fullName evidence="2">Retrovirus-related Pol polyprotein from transposon TNT 1-94-like beta-barrel domain-containing protein</fullName>
    </recommendedName>
</protein>
<dbReference type="PANTHER" id="PTHR47481">
    <property type="match status" value="1"/>
</dbReference>
<comment type="caution">
    <text evidence="3">The sequence shown here is derived from an EMBL/GenBank/DDBJ whole genome shotgun (WGS) entry which is preliminary data.</text>
</comment>
<name>A0A1R3KKE5_9ROSI</name>
<dbReference type="STRING" id="93759.A0A1R3KKE5"/>
<accession>A0A1R3KKE5</accession>
<reference evidence="4" key="1">
    <citation type="submission" date="2013-09" db="EMBL/GenBank/DDBJ databases">
        <title>Corchorus olitorius genome sequencing.</title>
        <authorList>
            <person name="Alam M."/>
            <person name="Haque M.S."/>
            <person name="Islam M.S."/>
            <person name="Emdad E.M."/>
            <person name="Islam M.M."/>
            <person name="Ahmed B."/>
            <person name="Halim A."/>
            <person name="Hossen Q.M.M."/>
            <person name="Hossain M.Z."/>
            <person name="Ahmed R."/>
            <person name="Khan M.M."/>
            <person name="Islam R."/>
            <person name="Rashid M.M."/>
            <person name="Khan S.A."/>
            <person name="Rahman M.S."/>
            <person name="Alam M."/>
            <person name="Yahiya A.S."/>
            <person name="Khan M.S."/>
            <person name="Azam M.S."/>
            <person name="Haque T."/>
            <person name="Lashkar M.Z.H."/>
            <person name="Akhand A.I."/>
            <person name="Morshed G."/>
            <person name="Roy S."/>
            <person name="Uddin K.S."/>
            <person name="Rabeya T."/>
            <person name="Hossain A.S."/>
            <person name="Chowdhury A."/>
            <person name="Snigdha A.R."/>
            <person name="Mortoza M.S."/>
            <person name="Matin S.A."/>
            <person name="Hoque S.M.E."/>
            <person name="Islam M.K."/>
            <person name="Roy D.K."/>
            <person name="Haider R."/>
            <person name="Moosa M.M."/>
            <person name="Elias S.M."/>
            <person name="Hasan A.M."/>
            <person name="Jahan S."/>
            <person name="Shafiuddin M."/>
            <person name="Mahmood N."/>
            <person name="Shommy N.S."/>
        </authorList>
    </citation>
    <scope>NUCLEOTIDE SEQUENCE [LARGE SCALE GENOMIC DNA]</scope>
    <source>
        <strain evidence="4">cv. O-4</strain>
    </source>
</reference>
<dbReference type="Proteomes" id="UP000187203">
    <property type="component" value="Unassembled WGS sequence"/>
</dbReference>
<evidence type="ECO:0000259" key="2">
    <source>
        <dbReference type="Pfam" id="PF22936"/>
    </source>
</evidence>
<feature type="region of interest" description="Disordered" evidence="1">
    <location>
        <begin position="15"/>
        <end position="38"/>
    </location>
</feature>
<dbReference type="InterPro" id="IPR054722">
    <property type="entry name" value="PolX-like_BBD"/>
</dbReference>
<proteinExistence type="predicted"/>
<feature type="domain" description="Retrovirus-related Pol polyprotein from transposon TNT 1-94-like beta-barrel" evidence="2">
    <location>
        <begin position="154"/>
        <end position="227"/>
    </location>
</feature>
<organism evidence="3 4">
    <name type="scientific">Corchorus olitorius</name>
    <dbReference type="NCBI Taxonomy" id="93759"/>
    <lineage>
        <taxon>Eukaryota</taxon>
        <taxon>Viridiplantae</taxon>
        <taxon>Streptophyta</taxon>
        <taxon>Embryophyta</taxon>
        <taxon>Tracheophyta</taxon>
        <taxon>Spermatophyta</taxon>
        <taxon>Magnoliopsida</taxon>
        <taxon>eudicotyledons</taxon>
        <taxon>Gunneridae</taxon>
        <taxon>Pentapetalae</taxon>
        <taxon>rosids</taxon>
        <taxon>malvids</taxon>
        <taxon>Malvales</taxon>
        <taxon>Malvaceae</taxon>
        <taxon>Grewioideae</taxon>
        <taxon>Apeibeae</taxon>
        <taxon>Corchorus</taxon>
    </lineage>
</organism>
<feature type="region of interest" description="Disordered" evidence="1">
    <location>
        <begin position="371"/>
        <end position="392"/>
    </location>
</feature>
<dbReference type="AlphaFoldDB" id="A0A1R3KKE5"/>
<feature type="compositionally biased region" description="Basic and acidic residues" evidence="1">
    <location>
        <begin position="25"/>
        <end position="38"/>
    </location>
</feature>
<evidence type="ECO:0000313" key="3">
    <source>
        <dbReference type="EMBL" id="OMP07539.1"/>
    </source>
</evidence>
<feature type="region of interest" description="Disordered" evidence="1">
    <location>
        <begin position="306"/>
        <end position="327"/>
    </location>
</feature>
<dbReference type="EMBL" id="AWUE01013174">
    <property type="protein sequence ID" value="OMP07539.1"/>
    <property type="molecule type" value="Genomic_DNA"/>
</dbReference>
<gene>
    <name evidence="3" type="ORF">COLO4_07246</name>
</gene>
<evidence type="ECO:0000256" key="1">
    <source>
        <dbReference type="SAM" id="MobiDB-lite"/>
    </source>
</evidence>
<dbReference type="OrthoDB" id="1749397at2759"/>
<dbReference type="Pfam" id="PF14223">
    <property type="entry name" value="Retrotran_gag_2"/>
    <property type="match status" value="1"/>
</dbReference>
<dbReference type="PANTHER" id="PTHR47481:SF2">
    <property type="entry name" value="RETROTRANSPOSON GAG DOMAIN-CONTAINING PROTEIN"/>
    <property type="match status" value="1"/>
</dbReference>
<evidence type="ECO:0000313" key="4">
    <source>
        <dbReference type="Proteomes" id="UP000187203"/>
    </source>
</evidence>
<keyword evidence="4" id="KW-1185">Reference proteome</keyword>
<sequence length="392" mass="42672">MLRLIESQDMLGFINGATPMPKSHVSKDEDAKQEKENPDYVGWRRSDRLLRGWITVTLSEEALGLVVGLETSAEVWKALVDAFAQDTQEREISLQLQLQNHTKDGSITMMDTVEAVPMAPQVMETTLKMTLKTRQAMAAMKLNAPIDSSWFPVTATSAHMTADPSILSYLSQYHGCDKILIGDGSLLDISHTGTMDIPVLDGYLQLNNVLVVPEIKKNLLSIGQLTDDYPYTCEFSSAGVVIKDRETGKMIANGSKQDGVYALGTKGKATFFSTRFKTASDEVWHQRLGHPQPKVVELLKKNKLITRTSGSPADEDTLGKPTTSTPLHVSETQSLVDVSLGASSLPNVSCATTPSYSSTPKSATDVTLINEEVHNPDPSIPVGHSQQEEAAG</sequence>
<dbReference type="Pfam" id="PF22936">
    <property type="entry name" value="Pol_BBD"/>
    <property type="match status" value="1"/>
</dbReference>